<accession>A0ABS2P6B9</accession>
<name>A0ABS2P6B9_9BACI</name>
<dbReference type="Pfam" id="PF04397">
    <property type="entry name" value="LytTR"/>
    <property type="match status" value="1"/>
</dbReference>
<evidence type="ECO:0000313" key="5">
    <source>
        <dbReference type="Proteomes" id="UP000737402"/>
    </source>
</evidence>
<dbReference type="InterPro" id="IPR046947">
    <property type="entry name" value="LytR-like"/>
</dbReference>
<dbReference type="InterPro" id="IPR011006">
    <property type="entry name" value="CheY-like_superfamily"/>
</dbReference>
<dbReference type="PROSITE" id="PS50110">
    <property type="entry name" value="RESPONSE_REGULATORY"/>
    <property type="match status" value="1"/>
</dbReference>
<dbReference type="PANTHER" id="PTHR37299">
    <property type="entry name" value="TRANSCRIPTIONAL REGULATOR-RELATED"/>
    <property type="match status" value="1"/>
</dbReference>
<dbReference type="SUPFAM" id="SSF52172">
    <property type="entry name" value="CheY-like"/>
    <property type="match status" value="1"/>
</dbReference>
<evidence type="ECO:0000313" key="4">
    <source>
        <dbReference type="EMBL" id="MBM7622404.1"/>
    </source>
</evidence>
<reference evidence="4 5" key="1">
    <citation type="submission" date="2021-01" db="EMBL/GenBank/DDBJ databases">
        <title>Genomic Encyclopedia of Type Strains, Phase IV (KMG-IV): sequencing the most valuable type-strain genomes for metagenomic binning, comparative biology and taxonomic classification.</title>
        <authorList>
            <person name="Goeker M."/>
        </authorList>
    </citation>
    <scope>NUCLEOTIDE SEQUENCE [LARGE SCALE GENOMIC DNA]</scope>
    <source>
        <strain evidence="4 5">DSM 25879</strain>
    </source>
</reference>
<dbReference type="Gene3D" id="3.40.50.2300">
    <property type="match status" value="1"/>
</dbReference>
<evidence type="ECO:0000259" key="2">
    <source>
        <dbReference type="PROSITE" id="PS50110"/>
    </source>
</evidence>
<dbReference type="PANTHER" id="PTHR37299:SF1">
    <property type="entry name" value="STAGE 0 SPORULATION PROTEIN A HOMOLOG"/>
    <property type="match status" value="1"/>
</dbReference>
<protein>
    <submittedName>
        <fullName evidence="4">Two-component system LytT family response regulator</fullName>
    </submittedName>
</protein>
<comment type="caution">
    <text evidence="4">The sequence shown here is derived from an EMBL/GenBank/DDBJ whole genome shotgun (WGS) entry which is preliminary data.</text>
</comment>
<dbReference type="SMART" id="SM00850">
    <property type="entry name" value="LytTR"/>
    <property type="match status" value="1"/>
</dbReference>
<dbReference type="InterPro" id="IPR001789">
    <property type="entry name" value="Sig_transdc_resp-reg_receiver"/>
</dbReference>
<feature type="modified residue" description="4-aspartylphosphate" evidence="1">
    <location>
        <position position="11"/>
    </location>
</feature>
<dbReference type="InterPro" id="IPR007492">
    <property type="entry name" value="LytTR_DNA-bd_dom"/>
</dbReference>
<feature type="domain" description="HTH LytTR-type" evidence="3">
    <location>
        <begin position="92"/>
        <end position="195"/>
    </location>
</feature>
<evidence type="ECO:0000256" key="1">
    <source>
        <dbReference type="PROSITE-ProRule" id="PRU00169"/>
    </source>
</evidence>
<keyword evidence="1" id="KW-0597">Phosphoprotein</keyword>
<dbReference type="EMBL" id="JAFBED010000019">
    <property type="protein sequence ID" value="MBM7622404.1"/>
    <property type="molecule type" value="Genomic_DNA"/>
</dbReference>
<dbReference type="PROSITE" id="PS50930">
    <property type="entry name" value="HTH_LYTTR"/>
    <property type="match status" value="1"/>
</dbReference>
<gene>
    <name evidence="4" type="ORF">JOC95_004321</name>
</gene>
<sequence length="199" mass="23213">MKNKPELVIADINMPNKNGLEAIKECLVFAPELKFIFATGYNEFAVEAFALSAVDYLVKPIEKIRLYKALERAKTVILNDREGAEPSSYKRLAVRSNSSFYYIAFHDIIFIEKSGKKCIIYTVNQTVETYENISDIYKQLDDNFYRTHRSYIVNLRMLSHITPKNETYFAYFINHEKYAHISKLKINEVQEMLAQITNI</sequence>
<dbReference type="Gene3D" id="2.40.50.1020">
    <property type="entry name" value="LytTr DNA-binding domain"/>
    <property type="match status" value="1"/>
</dbReference>
<proteinExistence type="predicted"/>
<dbReference type="Pfam" id="PF00072">
    <property type="entry name" value="Response_reg"/>
    <property type="match status" value="1"/>
</dbReference>
<keyword evidence="5" id="KW-1185">Reference proteome</keyword>
<dbReference type="Proteomes" id="UP000737402">
    <property type="component" value="Unassembled WGS sequence"/>
</dbReference>
<feature type="domain" description="Response regulatory" evidence="2">
    <location>
        <begin position="1"/>
        <end position="74"/>
    </location>
</feature>
<organism evidence="4 5">
    <name type="scientific">Sutcliffiella tianshenii</name>
    <dbReference type="NCBI Taxonomy" id="1463404"/>
    <lineage>
        <taxon>Bacteria</taxon>
        <taxon>Bacillati</taxon>
        <taxon>Bacillota</taxon>
        <taxon>Bacilli</taxon>
        <taxon>Bacillales</taxon>
        <taxon>Bacillaceae</taxon>
        <taxon>Sutcliffiella</taxon>
    </lineage>
</organism>
<evidence type="ECO:0000259" key="3">
    <source>
        <dbReference type="PROSITE" id="PS50930"/>
    </source>
</evidence>